<reference evidence="2 3" key="1">
    <citation type="submission" date="2024-03" db="EMBL/GenBank/DDBJ databases">
        <title>Aureococcus anophagefferens CCMP1851 and Kratosvirus quantuckense: Draft genome of a second virus-susceptible host strain in the model system.</title>
        <authorList>
            <person name="Chase E."/>
            <person name="Truchon A.R."/>
            <person name="Schepens W."/>
            <person name="Wilhelm S.W."/>
        </authorList>
    </citation>
    <scope>NUCLEOTIDE SEQUENCE [LARGE SCALE GENOMIC DNA]</scope>
    <source>
        <strain evidence="2 3">CCMP1851</strain>
    </source>
</reference>
<feature type="compositionally biased region" description="Basic and acidic residues" evidence="1">
    <location>
        <begin position="434"/>
        <end position="447"/>
    </location>
</feature>
<feature type="region of interest" description="Disordered" evidence="1">
    <location>
        <begin position="1"/>
        <end position="30"/>
    </location>
</feature>
<sequence>MEDSDDSSAHESDFSVESDDDDIPTDQPRSIEALDGGAVAALAALDDDGLAEQVWDCYDGLALAASGGSAAAAAVAARVRGALSARERVLVVRTAVARCDDGAAGGGSLGGGARRAGASPRRSASGRRGGGEGSPSSVDSASSGSDDSDRGDSDSDAGDRAVVDGDRVSAPATAADLGCSRPRRRWSAGGARASRALDAAGDLPKVWSRAASGRPSGPAPRGSCRVRVPRWRRWRRSGARAALALALLRRAGRCAVARDAALELRCGRRLLRVVAACADEAARAGSAPASVRAPSRRADGGGRRRRLLGAPCPDGARGCVLDALRREACRRARRPAATRRRTAPVARRSAGARAALDRDVGRGYDALHARLDAHLGFLALARAVAAAPALPPRARWRAGLRAARARASGDDAAEPAPPERRGGALGRRRGAGGDGRRARDARARAGQESEIPNFKGSFLAAFSTRFG</sequence>
<feature type="region of interest" description="Disordered" evidence="1">
    <location>
        <begin position="103"/>
        <end position="167"/>
    </location>
</feature>
<dbReference type="Proteomes" id="UP001363151">
    <property type="component" value="Unassembled WGS sequence"/>
</dbReference>
<keyword evidence="3" id="KW-1185">Reference proteome</keyword>
<dbReference type="EMBL" id="JBBJCI010000357">
    <property type="protein sequence ID" value="KAK7233654.1"/>
    <property type="molecule type" value="Genomic_DNA"/>
</dbReference>
<proteinExistence type="predicted"/>
<feature type="compositionally biased region" description="Acidic residues" evidence="1">
    <location>
        <begin position="14"/>
        <end position="24"/>
    </location>
</feature>
<accession>A0ABR1FMU2</accession>
<protein>
    <submittedName>
        <fullName evidence="2">Uncharacterized protein</fullName>
    </submittedName>
</protein>
<feature type="region of interest" description="Disordered" evidence="1">
    <location>
        <begin position="406"/>
        <end position="449"/>
    </location>
</feature>
<evidence type="ECO:0000256" key="1">
    <source>
        <dbReference type="SAM" id="MobiDB-lite"/>
    </source>
</evidence>
<feature type="compositionally biased region" description="Gly residues" evidence="1">
    <location>
        <begin position="103"/>
        <end position="114"/>
    </location>
</feature>
<gene>
    <name evidence="2" type="ORF">SO694_001060100</name>
</gene>
<organism evidence="2 3">
    <name type="scientific">Aureococcus anophagefferens</name>
    <name type="common">Harmful bloom alga</name>
    <dbReference type="NCBI Taxonomy" id="44056"/>
    <lineage>
        <taxon>Eukaryota</taxon>
        <taxon>Sar</taxon>
        <taxon>Stramenopiles</taxon>
        <taxon>Ochrophyta</taxon>
        <taxon>Pelagophyceae</taxon>
        <taxon>Pelagomonadales</taxon>
        <taxon>Pelagomonadaceae</taxon>
        <taxon>Aureococcus</taxon>
    </lineage>
</organism>
<evidence type="ECO:0000313" key="3">
    <source>
        <dbReference type="Proteomes" id="UP001363151"/>
    </source>
</evidence>
<comment type="caution">
    <text evidence="2">The sequence shown here is derived from an EMBL/GenBank/DDBJ whole genome shotgun (WGS) entry which is preliminary data.</text>
</comment>
<evidence type="ECO:0000313" key="2">
    <source>
        <dbReference type="EMBL" id="KAK7233654.1"/>
    </source>
</evidence>
<feature type="compositionally biased region" description="Basic and acidic residues" evidence="1">
    <location>
        <begin position="147"/>
        <end position="167"/>
    </location>
</feature>
<name>A0ABR1FMU2_AURAN</name>
<feature type="compositionally biased region" description="Low complexity" evidence="1">
    <location>
        <begin position="134"/>
        <end position="145"/>
    </location>
</feature>